<keyword evidence="1" id="KW-0812">Transmembrane</keyword>
<evidence type="ECO:0000313" key="3">
    <source>
        <dbReference type="Proteomes" id="UP000184203"/>
    </source>
</evidence>
<keyword evidence="1" id="KW-0472">Membrane</keyword>
<gene>
    <name evidence="2" type="ORF">SAMN05444342_1526</name>
</gene>
<evidence type="ECO:0000313" key="2">
    <source>
        <dbReference type="EMBL" id="SHK51777.1"/>
    </source>
</evidence>
<sequence>MPSTVVHVAVGALLATSLLAEQFDTRAAVIVLAAAAFPDLDTLVGFWVQGGHRAVFHNLLIPTVIGIVLLADLLGKNRIGRRWGAYGVRVAWVSLFAFVVAGIGLDLVKNGVNVFYPIHDQFYSVSGKLSVSNKHGIVQTFLEPHARGTTHTTHYDTGFDLAQGPDPRNEERVFPIVRSGRQLLLGAMSFGIFGFRVWESRKE</sequence>
<dbReference type="Proteomes" id="UP000184203">
    <property type="component" value="Unassembled WGS sequence"/>
</dbReference>
<reference evidence="3" key="1">
    <citation type="submission" date="2016-11" db="EMBL/GenBank/DDBJ databases">
        <authorList>
            <person name="Varghese N."/>
            <person name="Submissions S."/>
        </authorList>
    </citation>
    <scope>NUCLEOTIDE SEQUENCE [LARGE SCALE GENOMIC DNA]</scope>
    <source>
        <strain evidence="3">DX253</strain>
    </source>
</reference>
<keyword evidence="3" id="KW-1185">Reference proteome</keyword>
<proteinExistence type="predicted"/>
<evidence type="ECO:0000256" key="1">
    <source>
        <dbReference type="SAM" id="Phobius"/>
    </source>
</evidence>
<dbReference type="GO" id="GO:0016787">
    <property type="term" value="F:hydrolase activity"/>
    <property type="evidence" value="ECO:0007669"/>
    <property type="project" value="UniProtKB-KW"/>
</dbReference>
<dbReference type="AlphaFoldDB" id="A0A1M6T4A5"/>
<dbReference type="RefSeq" id="WP_026177758.1">
    <property type="nucleotide sequence ID" value="NZ_AEMG01000004.1"/>
</dbReference>
<feature type="transmembrane region" description="Helical" evidence="1">
    <location>
        <begin position="86"/>
        <end position="105"/>
    </location>
</feature>
<accession>A0A1M6T4A5</accession>
<organism evidence="2 3">
    <name type="scientific">Haladaptatus paucihalophilus DX253</name>
    <dbReference type="NCBI Taxonomy" id="797209"/>
    <lineage>
        <taxon>Archaea</taxon>
        <taxon>Methanobacteriati</taxon>
        <taxon>Methanobacteriota</taxon>
        <taxon>Stenosarchaea group</taxon>
        <taxon>Halobacteria</taxon>
        <taxon>Halobacteriales</taxon>
        <taxon>Haladaptataceae</taxon>
        <taxon>Haladaptatus</taxon>
    </lineage>
</organism>
<keyword evidence="1" id="KW-1133">Transmembrane helix</keyword>
<keyword evidence="2" id="KW-0378">Hydrolase</keyword>
<dbReference type="EMBL" id="FRAN01000002">
    <property type="protein sequence ID" value="SHK51777.1"/>
    <property type="molecule type" value="Genomic_DNA"/>
</dbReference>
<dbReference type="Pfam" id="PF04307">
    <property type="entry name" value="YdjM"/>
    <property type="match status" value="1"/>
</dbReference>
<name>A0A1M6T4A5_HALPU</name>
<dbReference type="InterPro" id="IPR007404">
    <property type="entry name" value="YdjM-like"/>
</dbReference>
<feature type="transmembrane region" description="Helical" evidence="1">
    <location>
        <begin position="55"/>
        <end position="74"/>
    </location>
</feature>
<protein>
    <submittedName>
        <fullName evidence="2">LexA-binding, inner membrane-associated putative hydrolase</fullName>
    </submittedName>
</protein>